<keyword evidence="2" id="KW-1185">Reference proteome</keyword>
<dbReference type="PROSITE" id="PS51273">
    <property type="entry name" value="GATASE_TYPE_1"/>
    <property type="match status" value="1"/>
</dbReference>
<gene>
    <name evidence="1" type="ORF">AXX12_01420</name>
</gene>
<dbReference type="RefSeq" id="WP_066237080.1">
    <property type="nucleotide sequence ID" value="NZ_LSGP01000001.1"/>
</dbReference>
<keyword evidence="1" id="KW-0315">Glutamine amidotransferase</keyword>
<dbReference type="OrthoDB" id="9813383at2"/>
<dbReference type="PANTHER" id="PTHR43235:SF1">
    <property type="entry name" value="GLUTAMINE AMIDOTRANSFERASE PB2B2.05-RELATED"/>
    <property type="match status" value="1"/>
</dbReference>
<dbReference type="FunFam" id="3.40.50.880:FF:000030">
    <property type="entry name" value="Gamma-glutamyl-gamma-aminobutyrate hydrolase PuuD"/>
    <property type="match status" value="1"/>
</dbReference>
<dbReference type="SUPFAM" id="SSF52317">
    <property type="entry name" value="Class I glutamine amidotransferase-like"/>
    <property type="match status" value="1"/>
</dbReference>
<proteinExistence type="predicted"/>
<dbReference type="EMBL" id="LSGP01000001">
    <property type="protein sequence ID" value="KYZ78231.1"/>
    <property type="molecule type" value="Genomic_DNA"/>
</dbReference>
<dbReference type="InterPro" id="IPR044668">
    <property type="entry name" value="PuuD-like"/>
</dbReference>
<name>A0A154BWA3_ANASB</name>
<comment type="caution">
    <text evidence="1">The sequence shown here is derived from an EMBL/GenBank/DDBJ whole genome shotgun (WGS) entry which is preliminary data.</text>
</comment>
<dbReference type="GO" id="GO:0016740">
    <property type="term" value="F:transferase activity"/>
    <property type="evidence" value="ECO:0007669"/>
    <property type="project" value="UniProtKB-KW"/>
</dbReference>
<evidence type="ECO:0000313" key="1">
    <source>
        <dbReference type="EMBL" id="KYZ78231.1"/>
    </source>
</evidence>
<protein>
    <submittedName>
        <fullName evidence="1">Glutamine amidotransferase</fullName>
    </submittedName>
</protein>
<dbReference type="InterPro" id="IPR011697">
    <property type="entry name" value="Peptidase_C26"/>
</dbReference>
<keyword evidence="1" id="KW-0808">Transferase</keyword>
<dbReference type="Gene3D" id="3.40.50.880">
    <property type="match status" value="1"/>
</dbReference>
<organism evidence="1 2">
    <name type="scientific">Anaerosporomusa subterranea</name>
    <dbReference type="NCBI Taxonomy" id="1794912"/>
    <lineage>
        <taxon>Bacteria</taxon>
        <taxon>Bacillati</taxon>
        <taxon>Bacillota</taxon>
        <taxon>Negativicutes</taxon>
        <taxon>Acetonemataceae</taxon>
        <taxon>Anaerosporomusa</taxon>
    </lineage>
</organism>
<dbReference type="Proteomes" id="UP000076268">
    <property type="component" value="Unassembled WGS sequence"/>
</dbReference>
<dbReference type="GO" id="GO:0005829">
    <property type="term" value="C:cytosol"/>
    <property type="evidence" value="ECO:0007669"/>
    <property type="project" value="TreeGrafter"/>
</dbReference>
<sequence length="246" mass="26746">MHKPVIGITTNSLFSESGAFPGMERVYVNQSYLHSVEKAGGIPVLLPTLSSNADMADQLQRVDGVILSGGGDINPLLFDEEPDAKLDFVLADRDEYEIMLTQLAYQSGKPILGICRGIQVLNVAFGGNLYQDIHSQAANCSLKHSQSSRCDFAGHTVDIVSGSLLYDILGTTTMPVNSFHHQAVKDVAAGFIVTARTRDGIIEAIEKPGKAFLLGVQWHPEMLVDSYPVMLELFKRLVKEAEKGIA</sequence>
<dbReference type="Pfam" id="PF07722">
    <property type="entry name" value="Peptidase_C26"/>
    <property type="match status" value="1"/>
</dbReference>
<dbReference type="PANTHER" id="PTHR43235">
    <property type="entry name" value="GLUTAMINE AMIDOTRANSFERASE PB2B2.05-RELATED"/>
    <property type="match status" value="1"/>
</dbReference>
<dbReference type="GO" id="GO:0033969">
    <property type="term" value="F:gamma-glutamyl-gamma-aminobutyrate hydrolase activity"/>
    <property type="evidence" value="ECO:0007669"/>
    <property type="project" value="TreeGrafter"/>
</dbReference>
<reference evidence="1 2" key="1">
    <citation type="submission" date="2016-02" db="EMBL/GenBank/DDBJ databases">
        <title>Anaerosporomusa subterraneum gen. nov., sp. nov., a spore-forming obligate anaerobe isolated from saprolite.</title>
        <authorList>
            <person name="Choi J.K."/>
            <person name="Shah M."/>
            <person name="Yee N."/>
        </authorList>
    </citation>
    <scope>NUCLEOTIDE SEQUENCE [LARGE SCALE GENOMIC DNA]</scope>
    <source>
        <strain evidence="1 2">RU4</strain>
    </source>
</reference>
<evidence type="ECO:0000313" key="2">
    <source>
        <dbReference type="Proteomes" id="UP000076268"/>
    </source>
</evidence>
<dbReference type="STRING" id="1794912.AXX12_01420"/>
<dbReference type="AlphaFoldDB" id="A0A154BWA3"/>
<accession>A0A154BWA3</accession>
<dbReference type="GO" id="GO:0006598">
    <property type="term" value="P:polyamine catabolic process"/>
    <property type="evidence" value="ECO:0007669"/>
    <property type="project" value="TreeGrafter"/>
</dbReference>
<dbReference type="CDD" id="cd01745">
    <property type="entry name" value="GATase1_2"/>
    <property type="match status" value="1"/>
</dbReference>
<dbReference type="InterPro" id="IPR029062">
    <property type="entry name" value="Class_I_gatase-like"/>
</dbReference>